<evidence type="ECO:0000256" key="2">
    <source>
        <dbReference type="SAM" id="Phobius"/>
    </source>
</evidence>
<dbReference type="PANTHER" id="PTHR42754">
    <property type="entry name" value="ENDOGLUCANASE"/>
    <property type="match status" value="1"/>
</dbReference>
<dbReference type="Proteomes" id="UP000680656">
    <property type="component" value="Chromosome"/>
</dbReference>
<dbReference type="SUPFAM" id="SSF81296">
    <property type="entry name" value="E set domains"/>
    <property type="match status" value="1"/>
</dbReference>
<dbReference type="Gene3D" id="2.60.40.10">
    <property type="entry name" value="Immunoglobulins"/>
    <property type="match status" value="1"/>
</dbReference>
<dbReference type="SMART" id="SM00327">
    <property type="entry name" value="VWA"/>
    <property type="match status" value="1"/>
</dbReference>
<protein>
    <submittedName>
        <fullName evidence="4">VWA domain-containing protein</fullName>
    </submittedName>
</protein>
<dbReference type="SUPFAM" id="SSF69318">
    <property type="entry name" value="Integrin alpha N-terminal domain"/>
    <property type="match status" value="1"/>
</dbReference>
<feature type="compositionally biased region" description="Polar residues" evidence="1">
    <location>
        <begin position="1315"/>
        <end position="1324"/>
    </location>
</feature>
<keyword evidence="2" id="KW-0812">Transmembrane</keyword>
<dbReference type="GeneID" id="65095770"/>
<dbReference type="InterPro" id="IPR014756">
    <property type="entry name" value="Ig_E-set"/>
</dbReference>
<dbReference type="PANTHER" id="PTHR42754:SF1">
    <property type="entry name" value="LIPOPROTEIN"/>
    <property type="match status" value="1"/>
</dbReference>
<accession>A0A8E7B2B7</accession>
<proteinExistence type="predicted"/>
<dbReference type="EMBL" id="CP075546">
    <property type="protein sequence ID" value="QVV89193.1"/>
    <property type="molecule type" value="Genomic_DNA"/>
</dbReference>
<evidence type="ECO:0000256" key="1">
    <source>
        <dbReference type="SAM" id="MobiDB-lite"/>
    </source>
</evidence>
<evidence type="ECO:0000313" key="5">
    <source>
        <dbReference type="Proteomes" id="UP000680656"/>
    </source>
</evidence>
<dbReference type="Pfam" id="PF00092">
    <property type="entry name" value="VWA"/>
    <property type="match status" value="1"/>
</dbReference>
<dbReference type="CDD" id="cd00198">
    <property type="entry name" value="vWFA"/>
    <property type="match status" value="1"/>
</dbReference>
<feature type="region of interest" description="Disordered" evidence="1">
    <location>
        <begin position="1304"/>
        <end position="1330"/>
    </location>
</feature>
<feature type="domain" description="VWFA" evidence="3">
    <location>
        <begin position="143"/>
        <end position="322"/>
    </location>
</feature>
<dbReference type="InterPro" id="IPR013783">
    <property type="entry name" value="Ig-like_fold"/>
</dbReference>
<sequence length="1330" mass="141229">MAYGKRDSSGRLVFVRFVLSEFCIGLLIIFLCYAFAGPALAVGPDFPGGVMVQPVKAVPALPSGGSGPSQSVPQLLDRSVVSPERSSLVQPGFVSGPVMGRVSVPDVSLPGGVSGLNEITPPVASIKNDGNVSTEAFVQPDIGFSLIIDSSGSMSWNDRNNLRLTASKSMAKLINILNRDGASHSLALVDFDSSSELKFSMNRVDEDNIETILEEIDKIKSSGGTCIPPALQMGYDQLLSKEGTYDKGCAILLTDGEDGCSGAINKVQQFVNKGWPIFTIGLSSDADIPLLKQISSASNGQNYPISVDGDITGIFLDILKKIGLIETTKKQTITLIGGETEEITYIDDWPPTIMVKEEEGGTPPTPKGEGPNGPVEYEPTDLGNGETIFTPKDEDKNKPIAKIIYKNPDGNPKTFTQIIIIPNPTIRLFTDSTDTYYKGNSYSINAWLERDNGQKISPVNFIDCTWTLPDGSSQSVLFSSVGNGMYKTNFVPNIVGFHQMTINAQSGSLTLSKNIYFNVVESTAPDIEWEKILTGNNYDVGNGLILSDNDGFVITGYSDSTNGDYTGNNGGYDIFIKKYSLTGNLLWSKMYGASIDDAMYSVKQVSDGGFVLAGDTNSNAGEFKSKGSYDGAILKIDKNGNKQWVKTIGGTGGDTARDVFLADDGTFILTGFGSSNNGDLPGNLGPDDGFVRKYDVNGNVIWTKLYHNYGDDEFHTIIPASDGGFVVGGFSNTGMSGYHGAIDFNVFKYDKNGIMQWGKPYGGKNNDYLNQIITSHDGGYILAGNSWSNDGDSGQVVGHHGDWDAWIAKIDANGNFVDQVCLGGSNGQGAYGIASTSDGGYIVVCDTRANDGDVSGMIGTRDIWVVKLSSSLDIQWQKCLGKSGVESSPQAVVEANDGGYIILGQNAKSGSQDVWIIKLKPEHTLSPPVVSSITPSTAQNTGTATISNLAGTGFKTGAKVSLKRSGYADIPASNVVVSSPNKITCRFPLSDKNGGAWNVVVTNTDGHIGTKYGGFSITGGTGSYNIGVFRGSKWYLDSSGNGAWGAGDKTHSFGLSNDVPVTGDWNGDGKRDIGVFRGRTWYLDSSGNGAWGAGDKTYTFGLSGDKPVTGDWNKDGKTDIGVFRGNKWYLDSSGNGAWGVGDKTYSFGLSGDIPVTGVWNKDGKTDIGVFRGNKWYLDSSGNGAWGSGDKTYTFGLAGDKPITGDWNKDGKTDIGVFRGNKWYLDSSGNGAWGAGDKTYTFGLSGDTPVTGKWSGSSGTASIQSVELNPLEKPDSVFEVPDVTRPVAAVPVVEMPVNSNSVKNTVTPGVVPSQPNPLVSGQNKIPGNPLL</sequence>
<dbReference type="PROSITE" id="PS50234">
    <property type="entry name" value="VWFA"/>
    <property type="match status" value="1"/>
</dbReference>
<dbReference type="Gene3D" id="3.40.50.410">
    <property type="entry name" value="von Willebrand factor, type A domain"/>
    <property type="match status" value="1"/>
</dbReference>
<dbReference type="InterPro" id="IPR002035">
    <property type="entry name" value="VWF_A"/>
</dbReference>
<gene>
    <name evidence="4" type="ORF">KHC33_01260</name>
</gene>
<dbReference type="InterPro" id="IPR028994">
    <property type="entry name" value="Integrin_alpha_N"/>
</dbReference>
<dbReference type="RefSeq" id="WP_214419993.1">
    <property type="nucleotide sequence ID" value="NZ_CP075546.1"/>
</dbReference>
<dbReference type="InterPro" id="IPR036465">
    <property type="entry name" value="vWFA_dom_sf"/>
</dbReference>
<dbReference type="SUPFAM" id="SSF53300">
    <property type="entry name" value="vWA-like"/>
    <property type="match status" value="1"/>
</dbReference>
<keyword evidence="5" id="KW-1185">Reference proteome</keyword>
<name>A0A8E7B2B7_9EURY</name>
<feature type="transmembrane region" description="Helical" evidence="2">
    <location>
        <begin position="12"/>
        <end position="36"/>
    </location>
</feature>
<keyword evidence="2" id="KW-0472">Membrane</keyword>
<organism evidence="4 5">
    <name type="scientific">Methanospirillum purgamenti</name>
    <dbReference type="NCBI Taxonomy" id="2834276"/>
    <lineage>
        <taxon>Archaea</taxon>
        <taxon>Methanobacteriati</taxon>
        <taxon>Methanobacteriota</taxon>
        <taxon>Stenosarchaea group</taxon>
        <taxon>Methanomicrobia</taxon>
        <taxon>Methanomicrobiales</taxon>
        <taxon>Methanospirillaceae</taxon>
        <taxon>Methanospirillum</taxon>
    </lineage>
</organism>
<keyword evidence="2" id="KW-1133">Transmembrane helix</keyword>
<evidence type="ECO:0000259" key="3">
    <source>
        <dbReference type="PROSITE" id="PS50234"/>
    </source>
</evidence>
<reference evidence="4 5" key="1">
    <citation type="submission" date="2021-05" db="EMBL/GenBank/DDBJ databases">
        <title>A novel Methanospirillum isolate from a pyrite-forming mixed culture.</title>
        <authorList>
            <person name="Bunk B."/>
            <person name="Sproer C."/>
            <person name="Spring S."/>
            <person name="Pester M."/>
        </authorList>
    </citation>
    <scope>NUCLEOTIDE SEQUENCE [LARGE SCALE GENOMIC DNA]</scope>
    <source>
        <strain evidence="4 5">J.3.6.1-F.2.7.3</strain>
    </source>
</reference>
<evidence type="ECO:0000313" key="4">
    <source>
        <dbReference type="EMBL" id="QVV89193.1"/>
    </source>
</evidence>
<dbReference type="KEGG" id="mrtj:KHC33_01260"/>